<feature type="compositionally biased region" description="Polar residues" evidence="2">
    <location>
        <begin position="905"/>
        <end position="918"/>
    </location>
</feature>
<feature type="compositionally biased region" description="Low complexity" evidence="2">
    <location>
        <begin position="293"/>
        <end position="302"/>
    </location>
</feature>
<dbReference type="InterPro" id="IPR001611">
    <property type="entry name" value="Leu-rich_rpt"/>
</dbReference>
<dbReference type="PANTHER" id="PTHR24111:SF0">
    <property type="entry name" value="LEUCINE-RICH REPEAT-CONTAINING PROTEIN"/>
    <property type="match status" value="1"/>
</dbReference>
<dbReference type="PROSITE" id="PS50909">
    <property type="entry name" value="GAT"/>
    <property type="match status" value="1"/>
</dbReference>
<dbReference type="GeneID" id="27692338"/>
<dbReference type="VEuPathDB" id="FungiDB:SPPG_09213"/>
<sequence length="1122" mass="121482">MAYAAKRVLLTLCSLEETLQKQTKLKMASKRKPQPAKSPESLHTLEDGLDVNADFDLGSGSATLRSPTASQELASLQDSEEGEEVPTSTMAEPQRDSSEEDLGDLGAFSEPSGSRPELIPPVPTQERRPSLEAAVIDKMSPSVAEAHHLHMHDLVQHHSEKTPIDEPSTSESPALTEEQSADQSPGTSAPDVDSLEDDLDATFAQLLSMGFEAKMCELAISHSLSDRETVNTSGGSGESGRSSLLDAAVGWLIAKQGEGEDHVRGITYSPHGSPTPSRPPPRDARPERGILKSASTGSGSRSNSIFWRDNWLSKHMDQAAGAFSSTIEKVKPLLKQLSTADVPRDSNSDAINSPRFLHHDIPTASDTPTLASPTFVISDPNGSNDSLNTAPLGSTGMSGRSSVSLNSLSKGEKHVRFSFPDVTIDPEPVTSPVSDYAENLESPTGQLHHFPEAPEDVSPEQWQFQRSSQNPQYERPPVMLSVLQEGLPSVPINTVDDLLAYYYQACSTRNEEVIDAVVTRLQEAISSGASTDKLDLSGLTINAYNVSPIADLLGTNYPFQQLSLDNAVLSDEVLKVILQSAISRDKISSVSLRGVKKLQGNGLKYLAVYVKKSKALKYLDVSGIAFDSRGMSYFAHGLKDKIGLEVLKMDHCDLSAALMKILAPGVASSDLDTLTLCGNRLAKDSTSSIAELLRTEQPQSYLNRRSNLVKGLRRLDLSGNNLGNAISAFAPALAENNRLLELSLRENKQLNGLDIYTLADVLKVNSTIKVLDLSGNALDGDRQLDAIIALKDALMVNKSLTNLALSKTNLTSEGTIALAEALPLMPALQRLNLTHNPIDIAGVMALSVSLRMNQSIVSLEIAPLLQTRKHQEEDPELARLLNDIDMYCQRNGEIQKSRAAKEVNIDTQGTSSVAQAGSTREDSTHNSPQSVDREKIQRDIQTAEETASVLDEIVGSMRAVEAVQRSKSNDDLLLQLYNETKGFQNKLQQLVSENIHLDEDLLGTILSINDRLESSTSAYENIQKESLSTVPSSTSPPSPSRPPATNSPNSASSTASPSHLSVSNPINRSDSLSNLSDLDLLRLDIEEDATGADMHQMTRDSFNAELDNQMKEIDDFLNSPKD</sequence>
<protein>
    <recommendedName>
        <fullName evidence="3">GAT domain-containing protein</fullName>
    </recommendedName>
</protein>
<feature type="domain" description="GAT" evidence="3">
    <location>
        <begin position="931"/>
        <end position="1024"/>
    </location>
</feature>
<dbReference type="OrthoDB" id="120976at2759"/>
<evidence type="ECO:0000259" key="3">
    <source>
        <dbReference type="PROSITE" id="PS50909"/>
    </source>
</evidence>
<organism evidence="4 5">
    <name type="scientific">Spizellomyces punctatus (strain DAOM BR117)</name>
    <dbReference type="NCBI Taxonomy" id="645134"/>
    <lineage>
        <taxon>Eukaryota</taxon>
        <taxon>Fungi</taxon>
        <taxon>Fungi incertae sedis</taxon>
        <taxon>Chytridiomycota</taxon>
        <taxon>Chytridiomycota incertae sedis</taxon>
        <taxon>Chytridiomycetes</taxon>
        <taxon>Spizellomycetales</taxon>
        <taxon>Spizellomycetaceae</taxon>
        <taxon>Spizellomyces</taxon>
    </lineage>
</organism>
<feature type="region of interest" description="Disordered" evidence="2">
    <location>
        <begin position="261"/>
        <end position="302"/>
    </location>
</feature>
<dbReference type="SMART" id="SM00368">
    <property type="entry name" value="LRR_RI"/>
    <property type="match status" value="7"/>
</dbReference>
<feature type="compositionally biased region" description="Polar residues" evidence="2">
    <location>
        <begin position="167"/>
        <end position="187"/>
    </location>
</feature>
<keyword evidence="5" id="KW-1185">Reference proteome</keyword>
<gene>
    <name evidence="4" type="ORF">SPPG_09213</name>
</gene>
<feature type="region of interest" description="Disordered" evidence="2">
    <location>
        <begin position="158"/>
        <end position="194"/>
    </location>
</feature>
<evidence type="ECO:0000256" key="2">
    <source>
        <dbReference type="SAM" id="MobiDB-lite"/>
    </source>
</evidence>
<dbReference type="InterPro" id="IPR038425">
    <property type="entry name" value="GAT_sf"/>
</dbReference>
<feature type="region of interest" description="Disordered" evidence="2">
    <location>
        <begin position="899"/>
        <end position="936"/>
    </location>
</feature>
<feature type="region of interest" description="Disordered" evidence="2">
    <location>
        <begin position="1020"/>
        <end position="1071"/>
    </location>
</feature>
<feature type="compositionally biased region" description="Polar residues" evidence="2">
    <location>
        <begin position="380"/>
        <end position="397"/>
    </location>
</feature>
<dbReference type="InterPro" id="IPR052201">
    <property type="entry name" value="LRR-containing_regulator"/>
</dbReference>
<feature type="region of interest" description="Disordered" evidence="2">
    <location>
        <begin position="377"/>
        <end position="405"/>
    </location>
</feature>
<evidence type="ECO:0000313" key="5">
    <source>
        <dbReference type="Proteomes" id="UP000053201"/>
    </source>
</evidence>
<feature type="compositionally biased region" description="Basic and acidic residues" evidence="2">
    <location>
        <begin position="280"/>
        <end position="290"/>
    </location>
</feature>
<dbReference type="Gene3D" id="3.80.10.10">
    <property type="entry name" value="Ribonuclease Inhibitor"/>
    <property type="match status" value="2"/>
</dbReference>
<evidence type="ECO:0000256" key="1">
    <source>
        <dbReference type="ARBA" id="ARBA00022737"/>
    </source>
</evidence>
<proteinExistence type="predicted"/>
<feature type="region of interest" description="Disordered" evidence="2">
    <location>
        <begin position="23"/>
        <end position="128"/>
    </location>
</feature>
<keyword evidence="1" id="KW-0677">Repeat</keyword>
<dbReference type="InParanoid" id="A0A0L0HGS4"/>
<dbReference type="Pfam" id="PF03127">
    <property type="entry name" value="GAT"/>
    <property type="match status" value="1"/>
</dbReference>
<dbReference type="PANTHER" id="PTHR24111">
    <property type="entry name" value="LEUCINE-RICH REPEAT-CONTAINING PROTEIN 34"/>
    <property type="match status" value="1"/>
</dbReference>
<accession>A0A0L0HGS4</accession>
<dbReference type="Gene3D" id="1.20.58.160">
    <property type="match status" value="1"/>
</dbReference>
<dbReference type="RefSeq" id="XP_016608352.1">
    <property type="nucleotide sequence ID" value="XM_016757370.1"/>
</dbReference>
<feature type="compositionally biased region" description="Polar residues" evidence="2">
    <location>
        <begin position="60"/>
        <end position="77"/>
    </location>
</feature>
<feature type="compositionally biased region" description="Basic residues" evidence="2">
    <location>
        <begin position="23"/>
        <end position="34"/>
    </location>
</feature>
<dbReference type="Pfam" id="PF13516">
    <property type="entry name" value="LRR_6"/>
    <property type="match status" value="2"/>
</dbReference>
<dbReference type="eggNOG" id="KOG1908">
    <property type="taxonomic scope" value="Eukaryota"/>
</dbReference>
<dbReference type="EMBL" id="KQ257456">
    <property type="protein sequence ID" value="KND00313.1"/>
    <property type="molecule type" value="Genomic_DNA"/>
</dbReference>
<name>A0A0L0HGS4_SPIPD</name>
<evidence type="ECO:0000313" key="4">
    <source>
        <dbReference type="EMBL" id="KND00313.1"/>
    </source>
</evidence>
<dbReference type="GO" id="GO:0035091">
    <property type="term" value="F:phosphatidylinositol binding"/>
    <property type="evidence" value="ECO:0007669"/>
    <property type="project" value="InterPro"/>
</dbReference>
<dbReference type="InterPro" id="IPR032675">
    <property type="entry name" value="LRR_dom_sf"/>
</dbReference>
<dbReference type="SUPFAM" id="SSF52047">
    <property type="entry name" value="RNI-like"/>
    <property type="match status" value="1"/>
</dbReference>
<dbReference type="Proteomes" id="UP000053201">
    <property type="component" value="Unassembled WGS sequence"/>
</dbReference>
<dbReference type="SUPFAM" id="SSF89009">
    <property type="entry name" value="GAT-like domain"/>
    <property type="match status" value="1"/>
</dbReference>
<feature type="compositionally biased region" description="Low complexity" evidence="2">
    <location>
        <begin position="1043"/>
        <end position="1071"/>
    </location>
</feature>
<dbReference type="InterPro" id="IPR004152">
    <property type="entry name" value="GAT_dom"/>
</dbReference>
<feature type="region of interest" description="Disordered" evidence="2">
    <location>
        <begin position="435"/>
        <end position="462"/>
    </location>
</feature>
<reference evidence="4 5" key="1">
    <citation type="submission" date="2009-08" db="EMBL/GenBank/DDBJ databases">
        <title>The Genome Sequence of Spizellomyces punctatus strain DAOM BR117.</title>
        <authorList>
            <consortium name="The Broad Institute Genome Sequencing Platform"/>
            <person name="Russ C."/>
            <person name="Cuomo C."/>
            <person name="Shea T."/>
            <person name="Young S.K."/>
            <person name="Zeng Q."/>
            <person name="Koehrsen M."/>
            <person name="Haas B."/>
            <person name="Borodovsky M."/>
            <person name="Guigo R."/>
            <person name="Alvarado L."/>
            <person name="Berlin A."/>
            <person name="Bochicchio J."/>
            <person name="Borenstein D."/>
            <person name="Chapman S."/>
            <person name="Chen Z."/>
            <person name="Engels R."/>
            <person name="Freedman E."/>
            <person name="Gellesch M."/>
            <person name="Goldberg J."/>
            <person name="Griggs A."/>
            <person name="Gujja S."/>
            <person name="Heiman D."/>
            <person name="Hepburn T."/>
            <person name="Howarth C."/>
            <person name="Jen D."/>
            <person name="Larson L."/>
            <person name="Lewis B."/>
            <person name="Mehta T."/>
            <person name="Park D."/>
            <person name="Pearson M."/>
            <person name="Roberts A."/>
            <person name="Saif S."/>
            <person name="Shenoy N."/>
            <person name="Sisk P."/>
            <person name="Stolte C."/>
            <person name="Sykes S."/>
            <person name="Thomson T."/>
            <person name="Walk T."/>
            <person name="White J."/>
            <person name="Yandava C."/>
            <person name="Burger G."/>
            <person name="Gray M.W."/>
            <person name="Holland P.W.H."/>
            <person name="King N."/>
            <person name="Lang F.B.F."/>
            <person name="Roger A.J."/>
            <person name="Ruiz-Trillo I."/>
            <person name="Lander E."/>
            <person name="Nusbaum C."/>
        </authorList>
    </citation>
    <scope>NUCLEOTIDE SEQUENCE [LARGE SCALE GENOMIC DNA]</scope>
    <source>
        <strain evidence="4 5">DAOM BR117</strain>
    </source>
</reference>
<dbReference type="AlphaFoldDB" id="A0A0L0HGS4"/>
<dbReference type="GO" id="GO:0043130">
    <property type="term" value="F:ubiquitin binding"/>
    <property type="evidence" value="ECO:0007669"/>
    <property type="project" value="InterPro"/>
</dbReference>